<evidence type="ECO:0000313" key="2">
    <source>
        <dbReference type="Proteomes" id="UP000218334"/>
    </source>
</evidence>
<evidence type="ECO:0000313" key="1">
    <source>
        <dbReference type="EMBL" id="PBK73295.1"/>
    </source>
</evidence>
<proteinExistence type="predicted"/>
<organism evidence="1 2">
    <name type="scientific">Armillaria solidipes</name>
    <dbReference type="NCBI Taxonomy" id="1076256"/>
    <lineage>
        <taxon>Eukaryota</taxon>
        <taxon>Fungi</taxon>
        <taxon>Dikarya</taxon>
        <taxon>Basidiomycota</taxon>
        <taxon>Agaricomycotina</taxon>
        <taxon>Agaricomycetes</taxon>
        <taxon>Agaricomycetidae</taxon>
        <taxon>Agaricales</taxon>
        <taxon>Marasmiineae</taxon>
        <taxon>Physalacriaceae</taxon>
        <taxon>Armillaria</taxon>
    </lineage>
</organism>
<reference evidence="2" key="1">
    <citation type="journal article" date="2017" name="Nat. Ecol. Evol.">
        <title>Genome expansion and lineage-specific genetic innovations in the forest pathogenic fungi Armillaria.</title>
        <authorList>
            <person name="Sipos G."/>
            <person name="Prasanna A.N."/>
            <person name="Walter M.C."/>
            <person name="O'Connor E."/>
            <person name="Balint B."/>
            <person name="Krizsan K."/>
            <person name="Kiss B."/>
            <person name="Hess J."/>
            <person name="Varga T."/>
            <person name="Slot J."/>
            <person name="Riley R."/>
            <person name="Boka B."/>
            <person name="Rigling D."/>
            <person name="Barry K."/>
            <person name="Lee J."/>
            <person name="Mihaltcheva S."/>
            <person name="LaButti K."/>
            <person name="Lipzen A."/>
            <person name="Waldron R."/>
            <person name="Moloney N.M."/>
            <person name="Sperisen C."/>
            <person name="Kredics L."/>
            <person name="Vagvoelgyi C."/>
            <person name="Patrignani A."/>
            <person name="Fitzpatrick D."/>
            <person name="Nagy I."/>
            <person name="Doyle S."/>
            <person name="Anderson J.B."/>
            <person name="Grigoriev I.V."/>
            <person name="Gueldener U."/>
            <person name="Muensterkoetter M."/>
            <person name="Nagy L.G."/>
        </authorList>
    </citation>
    <scope>NUCLEOTIDE SEQUENCE [LARGE SCALE GENOMIC DNA]</scope>
    <source>
        <strain evidence="2">28-4</strain>
    </source>
</reference>
<dbReference type="AlphaFoldDB" id="A0A2H3BQZ3"/>
<sequence>MSLHASLLLHYWPYPSNHGPEERPLAAGSVFPDKPYRWSQMQCSDCVHPTTTAGMRPIVNNDVFAVSRSLFERLYSQHPRRLPFIVVPRIHVLQLSSQLSLNLQESTRLPGILFLRVRSDLCSCVNATIDTLNLPTLRSSRRCMMEHLARLSCLCTRPLVMTAVCFLRSYHRSPASNMPFVYY</sequence>
<accession>A0A2H3BQZ3</accession>
<dbReference type="Proteomes" id="UP000218334">
    <property type="component" value="Unassembled WGS sequence"/>
</dbReference>
<gene>
    <name evidence="1" type="ORF">ARMSODRAFT_627346</name>
</gene>
<name>A0A2H3BQZ3_9AGAR</name>
<dbReference type="EMBL" id="KZ293420">
    <property type="protein sequence ID" value="PBK73295.1"/>
    <property type="molecule type" value="Genomic_DNA"/>
</dbReference>
<protein>
    <submittedName>
        <fullName evidence="1">Uncharacterized protein</fullName>
    </submittedName>
</protein>
<keyword evidence="2" id="KW-1185">Reference proteome</keyword>